<organism evidence="2 3">
    <name type="scientific">Dacryopinax primogenitus (strain DJM 731)</name>
    <name type="common">Brown rot fungus</name>
    <dbReference type="NCBI Taxonomy" id="1858805"/>
    <lineage>
        <taxon>Eukaryota</taxon>
        <taxon>Fungi</taxon>
        <taxon>Dikarya</taxon>
        <taxon>Basidiomycota</taxon>
        <taxon>Agaricomycotina</taxon>
        <taxon>Dacrymycetes</taxon>
        <taxon>Dacrymycetales</taxon>
        <taxon>Dacrymycetaceae</taxon>
        <taxon>Dacryopinax</taxon>
    </lineage>
</organism>
<feature type="domain" description="HNH nuclease" evidence="1">
    <location>
        <begin position="130"/>
        <end position="202"/>
    </location>
</feature>
<protein>
    <recommendedName>
        <fullName evidence="1">HNH nuclease domain-containing protein</fullName>
    </recommendedName>
</protein>
<reference evidence="2 3" key="1">
    <citation type="journal article" date="2012" name="Science">
        <title>The Paleozoic origin of enzymatic lignin decomposition reconstructed from 31 fungal genomes.</title>
        <authorList>
            <person name="Floudas D."/>
            <person name="Binder M."/>
            <person name="Riley R."/>
            <person name="Barry K."/>
            <person name="Blanchette R.A."/>
            <person name="Henrissat B."/>
            <person name="Martinez A.T."/>
            <person name="Otillar R."/>
            <person name="Spatafora J.W."/>
            <person name="Yadav J.S."/>
            <person name="Aerts A."/>
            <person name="Benoit I."/>
            <person name="Boyd A."/>
            <person name="Carlson A."/>
            <person name="Copeland A."/>
            <person name="Coutinho P.M."/>
            <person name="de Vries R.P."/>
            <person name="Ferreira P."/>
            <person name="Findley K."/>
            <person name="Foster B."/>
            <person name="Gaskell J."/>
            <person name="Glotzer D."/>
            <person name="Gorecki P."/>
            <person name="Heitman J."/>
            <person name="Hesse C."/>
            <person name="Hori C."/>
            <person name="Igarashi K."/>
            <person name="Jurgens J.A."/>
            <person name="Kallen N."/>
            <person name="Kersten P."/>
            <person name="Kohler A."/>
            <person name="Kuees U."/>
            <person name="Kumar T.K.A."/>
            <person name="Kuo A."/>
            <person name="LaButti K."/>
            <person name="Larrondo L.F."/>
            <person name="Lindquist E."/>
            <person name="Ling A."/>
            <person name="Lombard V."/>
            <person name="Lucas S."/>
            <person name="Lundell T."/>
            <person name="Martin R."/>
            <person name="McLaughlin D.J."/>
            <person name="Morgenstern I."/>
            <person name="Morin E."/>
            <person name="Murat C."/>
            <person name="Nagy L.G."/>
            <person name="Nolan M."/>
            <person name="Ohm R.A."/>
            <person name="Patyshakuliyeva A."/>
            <person name="Rokas A."/>
            <person name="Ruiz-Duenas F.J."/>
            <person name="Sabat G."/>
            <person name="Salamov A."/>
            <person name="Samejima M."/>
            <person name="Schmutz J."/>
            <person name="Slot J.C."/>
            <person name="St John F."/>
            <person name="Stenlid J."/>
            <person name="Sun H."/>
            <person name="Sun S."/>
            <person name="Syed K."/>
            <person name="Tsang A."/>
            <person name="Wiebenga A."/>
            <person name="Young D."/>
            <person name="Pisabarro A."/>
            <person name="Eastwood D.C."/>
            <person name="Martin F."/>
            <person name="Cullen D."/>
            <person name="Grigoriev I.V."/>
            <person name="Hibbett D.S."/>
        </authorList>
    </citation>
    <scope>NUCLEOTIDE SEQUENCE [LARGE SCALE GENOMIC DNA]</scope>
    <source>
        <strain evidence="2 3">DJM-731 SS1</strain>
    </source>
</reference>
<dbReference type="EMBL" id="JH795875">
    <property type="protein sequence ID" value="EJT97896.1"/>
    <property type="molecule type" value="Genomic_DNA"/>
</dbReference>
<dbReference type="RefSeq" id="XP_040624794.1">
    <property type="nucleotide sequence ID" value="XM_040767613.1"/>
</dbReference>
<dbReference type="InterPro" id="IPR003615">
    <property type="entry name" value="HNH_nuc"/>
</dbReference>
<evidence type="ECO:0000313" key="2">
    <source>
        <dbReference type="EMBL" id="EJT97896.1"/>
    </source>
</evidence>
<evidence type="ECO:0000259" key="1">
    <source>
        <dbReference type="Pfam" id="PF13391"/>
    </source>
</evidence>
<dbReference type="Pfam" id="PF13391">
    <property type="entry name" value="HNH_2"/>
    <property type="match status" value="1"/>
</dbReference>
<dbReference type="AlphaFoldDB" id="M5FWS4"/>
<name>M5FWS4_DACPD</name>
<evidence type="ECO:0000313" key="3">
    <source>
        <dbReference type="Proteomes" id="UP000030653"/>
    </source>
</evidence>
<keyword evidence="3" id="KW-1185">Reference proteome</keyword>
<dbReference type="HOGENOM" id="CLU_1214718_0_0_1"/>
<dbReference type="OrthoDB" id="3267100at2759"/>
<dbReference type="GeneID" id="63682675"/>
<gene>
    <name evidence="2" type="ORF">DACRYDRAFT_102183</name>
</gene>
<accession>M5FWS4</accession>
<dbReference type="Proteomes" id="UP000030653">
    <property type="component" value="Unassembled WGS sequence"/>
</dbReference>
<sequence>MSAEQTVDDVEPPSQCIKLVIARFGDADIVSLDIPLNIIRANSCRPHKYLRYIAVYITGLFRGTVHPGSDEDSNLEVGTVYEFCTPPGVSPLRSPVDLEAFARRTSMATSTTAHSIFKEPIVERDLAYIFTGFSSVLCEAAHIFPHARGTEWLKMIVRDRQQEGDRTDDWLDADDMDIDDVRNGMMLNPTLHVAFDRHLLAVMVASYSPVSSSHALMYKDAESRSINR</sequence>
<proteinExistence type="predicted"/>